<gene>
    <name evidence="1" type="ORF">MRB53_012814</name>
</gene>
<keyword evidence="2" id="KW-1185">Reference proteome</keyword>
<proteinExistence type="predicted"/>
<evidence type="ECO:0000313" key="1">
    <source>
        <dbReference type="EMBL" id="KAJ8638547.1"/>
    </source>
</evidence>
<accession>A0ACC2LYI9</accession>
<dbReference type="EMBL" id="CM056811">
    <property type="protein sequence ID" value="KAJ8638547.1"/>
    <property type="molecule type" value="Genomic_DNA"/>
</dbReference>
<reference evidence="1 2" key="1">
    <citation type="journal article" date="2022" name="Hortic Res">
        <title>A haplotype resolved chromosomal level avocado genome allows analysis of novel avocado genes.</title>
        <authorList>
            <person name="Nath O."/>
            <person name="Fletcher S.J."/>
            <person name="Hayward A."/>
            <person name="Shaw L.M."/>
            <person name="Masouleh A.K."/>
            <person name="Furtado A."/>
            <person name="Henry R.J."/>
            <person name="Mitter N."/>
        </authorList>
    </citation>
    <scope>NUCLEOTIDE SEQUENCE [LARGE SCALE GENOMIC DNA]</scope>
    <source>
        <strain evidence="2">cv. Hass</strain>
    </source>
</reference>
<sequence length="122" mass="13446">MDVAFLATFIYTDHIVLPLFVSMSAADEAEVASTMPVDPAPAEPAVVETQPQKPPKEKKPKAPKEKKKKPKEGPSHPPYFQMIKEALVALQEKSGSSSYAIAKYMEEKHRPIHSALMISSDL</sequence>
<protein>
    <submittedName>
        <fullName evidence="1">Uncharacterized protein</fullName>
    </submittedName>
</protein>
<dbReference type="Proteomes" id="UP001234297">
    <property type="component" value="Chromosome 3"/>
</dbReference>
<organism evidence="1 2">
    <name type="scientific">Persea americana</name>
    <name type="common">Avocado</name>
    <dbReference type="NCBI Taxonomy" id="3435"/>
    <lineage>
        <taxon>Eukaryota</taxon>
        <taxon>Viridiplantae</taxon>
        <taxon>Streptophyta</taxon>
        <taxon>Embryophyta</taxon>
        <taxon>Tracheophyta</taxon>
        <taxon>Spermatophyta</taxon>
        <taxon>Magnoliopsida</taxon>
        <taxon>Magnoliidae</taxon>
        <taxon>Laurales</taxon>
        <taxon>Lauraceae</taxon>
        <taxon>Persea</taxon>
    </lineage>
</organism>
<evidence type="ECO:0000313" key="2">
    <source>
        <dbReference type="Proteomes" id="UP001234297"/>
    </source>
</evidence>
<name>A0ACC2LYI9_PERAE</name>
<comment type="caution">
    <text evidence="1">The sequence shown here is derived from an EMBL/GenBank/DDBJ whole genome shotgun (WGS) entry which is preliminary data.</text>
</comment>